<sequence>MILEKVIMECSGQLGSGSGLGSTFLVFAYTDDTALLADSLPQLEFAVNLFGVTAKGTLSAALVRLSGANISYFFRTSLSEDLRIRFQRLNNLRATIHRKLLIKHSTPLSERKQRLHRAKRMGKFTVARNFPLAHKGCLTGRFLMETEINLPNSILLMALQVQSRALETEVWKALVNKKEYSAYAQEKQLERHNNMVRRIAKALSEVGWFVEQKKFFGAEFDFVLRPDLIAVKGNVAAIIELAIIGDLLSLDCFYRTNKLQYNKLVVRRSLSQINGLEKHDVQHVIPLIMNLRATYSGLSGLVFD</sequence>
<keyword evidence="2" id="KW-1185">Reference proteome</keyword>
<gene>
    <name evidence="1" type="ORF">LSAA_3565</name>
</gene>
<organism evidence="1 2">
    <name type="scientific">Lepeophtheirus salmonis</name>
    <name type="common">Salmon louse</name>
    <name type="synonym">Caligus salmonis</name>
    <dbReference type="NCBI Taxonomy" id="72036"/>
    <lineage>
        <taxon>Eukaryota</taxon>
        <taxon>Metazoa</taxon>
        <taxon>Ecdysozoa</taxon>
        <taxon>Arthropoda</taxon>
        <taxon>Crustacea</taxon>
        <taxon>Multicrustacea</taxon>
        <taxon>Hexanauplia</taxon>
        <taxon>Copepoda</taxon>
        <taxon>Siphonostomatoida</taxon>
        <taxon>Caligidae</taxon>
        <taxon>Lepeophtheirus</taxon>
    </lineage>
</organism>
<proteinExistence type="predicted"/>
<name>A0A7R8CKL1_LEPSM</name>
<dbReference type="AlphaFoldDB" id="A0A7R8CKL1"/>
<protein>
    <submittedName>
        <fullName evidence="1">(salmon louse) hypothetical protein</fullName>
    </submittedName>
</protein>
<reference evidence="1" key="1">
    <citation type="submission" date="2021-02" db="EMBL/GenBank/DDBJ databases">
        <authorList>
            <person name="Bekaert M."/>
        </authorList>
    </citation>
    <scope>NUCLEOTIDE SEQUENCE</scope>
    <source>
        <strain evidence="1">IoA-00</strain>
    </source>
</reference>
<evidence type="ECO:0000313" key="1">
    <source>
        <dbReference type="EMBL" id="CAF2820997.1"/>
    </source>
</evidence>
<dbReference type="EMBL" id="HG994591">
    <property type="protein sequence ID" value="CAF2820997.1"/>
    <property type="molecule type" value="Genomic_DNA"/>
</dbReference>
<dbReference type="Proteomes" id="UP000675881">
    <property type="component" value="Chromosome 12"/>
</dbReference>
<evidence type="ECO:0000313" key="2">
    <source>
        <dbReference type="Proteomes" id="UP000675881"/>
    </source>
</evidence>
<accession>A0A7R8CKL1</accession>